<dbReference type="Proteomes" id="UP000256877">
    <property type="component" value="Unassembled WGS sequence"/>
</dbReference>
<dbReference type="RefSeq" id="WP_011008341.1">
    <property type="nucleotide sequence ID" value="NZ_DAIOPL010000001.1"/>
</dbReference>
<dbReference type="AlphaFoldDB" id="A0A371R5U5"/>
<protein>
    <submittedName>
        <fullName evidence="3">Uncharacterized protein</fullName>
    </submittedName>
</protein>
<dbReference type="EMBL" id="DUJP01000013">
    <property type="protein sequence ID" value="HII46451.1"/>
    <property type="molecule type" value="Genomic_DNA"/>
</dbReference>
<dbReference type="Proteomes" id="UP000257123">
    <property type="component" value="Unassembled WGS sequence"/>
</dbReference>
<sequence length="68" mass="7886">MYFLADPRLKAAEEKFSPELALKCRTVFQIYKLYKQGLVTQKVGERAREILEKECPKDLIELIAPTVD</sequence>
<name>A0A371R5U5_9CREN</name>
<accession>A0A371R5U5</accession>
<comment type="caution">
    <text evidence="3">The sequence shown here is derived from an EMBL/GenBank/DDBJ whole genome shotgun (WGS) entry which is preliminary data.</text>
</comment>
<evidence type="ECO:0000313" key="2">
    <source>
        <dbReference type="EMBL" id="RFA97561.1"/>
    </source>
</evidence>
<reference evidence="1" key="2">
    <citation type="journal article" date="2020" name="bioRxiv">
        <title>A rank-normalized archaeal taxonomy based on genome phylogeny resolves widespread incomplete and uneven classifications.</title>
        <authorList>
            <person name="Rinke C."/>
            <person name="Chuvochina M."/>
            <person name="Mussig A.J."/>
            <person name="Chaumeil P.-A."/>
            <person name="Waite D.W."/>
            <person name="Whitman W.B."/>
            <person name="Parks D.H."/>
            <person name="Hugenholtz P."/>
        </authorList>
    </citation>
    <scope>NUCLEOTIDE SEQUENCE</scope>
    <source>
        <strain evidence="1">UBA8839</strain>
    </source>
</reference>
<proteinExistence type="predicted"/>
<dbReference type="Proteomes" id="UP000651120">
    <property type="component" value="Unassembled WGS sequence"/>
</dbReference>
<evidence type="ECO:0000313" key="5">
    <source>
        <dbReference type="Proteomes" id="UP000257123"/>
    </source>
</evidence>
<evidence type="ECO:0000313" key="1">
    <source>
        <dbReference type="EMBL" id="HII46451.1"/>
    </source>
</evidence>
<evidence type="ECO:0000313" key="3">
    <source>
        <dbReference type="EMBL" id="RFA99444.1"/>
    </source>
</evidence>
<dbReference type="GeneID" id="1464193"/>
<reference evidence="4 5" key="1">
    <citation type="submission" date="2017-07" db="EMBL/GenBank/DDBJ databases">
        <title>Draft genome sequence of aerobic hyperthermophilic archaea, Pyrobaculum aerophilum YKB31 and YKB32.</title>
        <authorList>
            <person name="Mochizuki T."/>
            <person name="Berliner A.J."/>
            <person name="Yoshida-Takashima Y."/>
            <person name="Takaki Y."/>
            <person name="Nunoura T."/>
            <person name="Takai K."/>
        </authorList>
    </citation>
    <scope>NUCLEOTIDE SEQUENCE [LARGE SCALE GENOMIC DNA]</scope>
    <source>
        <strain evidence="2 5">YKB31</strain>
        <strain evidence="3 4">YKB32</strain>
    </source>
</reference>
<dbReference type="OrthoDB" id="25178at2157"/>
<organism evidence="3 4">
    <name type="scientific">Pyrobaculum aerophilum</name>
    <dbReference type="NCBI Taxonomy" id="13773"/>
    <lineage>
        <taxon>Archaea</taxon>
        <taxon>Thermoproteota</taxon>
        <taxon>Thermoprotei</taxon>
        <taxon>Thermoproteales</taxon>
        <taxon>Thermoproteaceae</taxon>
        <taxon>Pyrobaculum</taxon>
    </lineage>
</organism>
<dbReference type="OMA" id="CRTVYQI"/>
<gene>
    <name evidence="2" type="ORF">CGL51_02635</name>
    <name evidence="3" type="ORF">CGL52_03545</name>
    <name evidence="1" type="ORF">HA333_03060</name>
</gene>
<evidence type="ECO:0000313" key="4">
    <source>
        <dbReference type="Proteomes" id="UP000256877"/>
    </source>
</evidence>
<dbReference type="EMBL" id="NMUE01000005">
    <property type="protein sequence ID" value="RFA97561.1"/>
    <property type="molecule type" value="Genomic_DNA"/>
</dbReference>
<dbReference type="EMBL" id="NMUF01000006">
    <property type="protein sequence ID" value="RFA99444.1"/>
    <property type="molecule type" value="Genomic_DNA"/>
</dbReference>